<evidence type="ECO:0000313" key="2">
    <source>
        <dbReference type="EMBL" id="CAI9714993.1"/>
    </source>
</evidence>
<reference evidence="2" key="1">
    <citation type="submission" date="2023-08" db="EMBL/GenBank/DDBJ databases">
        <authorList>
            <person name="Alioto T."/>
            <person name="Alioto T."/>
            <person name="Gomez Garrido J."/>
        </authorList>
    </citation>
    <scope>NUCLEOTIDE SEQUENCE</scope>
</reference>
<name>A0AA36AF64_OCTVU</name>
<evidence type="ECO:0000313" key="3">
    <source>
        <dbReference type="Proteomes" id="UP001162480"/>
    </source>
</evidence>
<keyword evidence="1" id="KW-1133">Transmembrane helix</keyword>
<dbReference type="EMBL" id="OX597814">
    <property type="protein sequence ID" value="CAI9714993.1"/>
    <property type="molecule type" value="Genomic_DNA"/>
</dbReference>
<keyword evidence="3" id="KW-1185">Reference proteome</keyword>
<dbReference type="AlphaFoldDB" id="A0AA36AF64"/>
<gene>
    <name evidence="2" type="ORF">OCTVUL_1B026596</name>
</gene>
<organism evidence="2 3">
    <name type="scientific">Octopus vulgaris</name>
    <name type="common">Common octopus</name>
    <dbReference type="NCBI Taxonomy" id="6645"/>
    <lineage>
        <taxon>Eukaryota</taxon>
        <taxon>Metazoa</taxon>
        <taxon>Spiralia</taxon>
        <taxon>Lophotrochozoa</taxon>
        <taxon>Mollusca</taxon>
        <taxon>Cephalopoda</taxon>
        <taxon>Coleoidea</taxon>
        <taxon>Octopodiformes</taxon>
        <taxon>Octopoda</taxon>
        <taxon>Incirrata</taxon>
        <taxon>Octopodidae</taxon>
        <taxon>Octopus</taxon>
    </lineage>
</organism>
<accession>A0AA36AF64</accession>
<proteinExistence type="predicted"/>
<feature type="transmembrane region" description="Helical" evidence="1">
    <location>
        <begin position="67"/>
        <end position="88"/>
    </location>
</feature>
<keyword evidence="1" id="KW-0472">Membrane</keyword>
<keyword evidence="1" id="KW-0812">Transmembrane</keyword>
<feature type="transmembrane region" description="Helical" evidence="1">
    <location>
        <begin position="94"/>
        <end position="115"/>
    </location>
</feature>
<evidence type="ECO:0000256" key="1">
    <source>
        <dbReference type="SAM" id="Phobius"/>
    </source>
</evidence>
<sequence>MKEIGGVQEDPSDYGAHDSSNTYLRTVKLKPLSLGLNCGNKSCLARYCSPDRNMIEIVFKAFLDMTVVYDVIIFVGIYFTAVHFVAVVVVDIDVVVVVAVATLVTAFVIHVALALGQKYYMFLSYHNGCCKYKFSDFEDCYRESNRKLDYINQIHRSYDTFYYLLLFPCEYDGWNVLLTDNDRSKNGDEKYQGFLNAIANGNTNDFGKP</sequence>
<protein>
    <submittedName>
        <fullName evidence="2">Uncharacterized protein</fullName>
    </submittedName>
</protein>
<dbReference type="Proteomes" id="UP001162480">
    <property type="component" value="Chromosome 1"/>
</dbReference>